<evidence type="ECO:0000313" key="2">
    <source>
        <dbReference type="EMBL" id="KAK1414799.1"/>
    </source>
</evidence>
<proteinExistence type="predicted"/>
<protein>
    <submittedName>
        <fullName evidence="2">Uncharacterized protein</fullName>
    </submittedName>
</protein>
<accession>A0AAD8NMC5</accession>
<comment type="caution">
    <text evidence="2">The sequence shown here is derived from an EMBL/GenBank/DDBJ whole genome shotgun (WGS) entry which is preliminary data.</text>
</comment>
<feature type="compositionally biased region" description="Acidic residues" evidence="1">
    <location>
        <begin position="33"/>
        <end position="56"/>
    </location>
</feature>
<gene>
    <name evidence="2" type="ORF">QVD17_30558</name>
</gene>
<reference evidence="2" key="1">
    <citation type="journal article" date="2023" name="bioRxiv">
        <title>Improved chromosome-level genome assembly for marigold (Tagetes erecta).</title>
        <authorList>
            <person name="Jiang F."/>
            <person name="Yuan L."/>
            <person name="Wang S."/>
            <person name="Wang H."/>
            <person name="Xu D."/>
            <person name="Wang A."/>
            <person name="Fan W."/>
        </authorList>
    </citation>
    <scope>NUCLEOTIDE SEQUENCE</scope>
    <source>
        <strain evidence="2">WSJ</strain>
        <tissue evidence="2">Leaf</tissue>
    </source>
</reference>
<organism evidence="2 3">
    <name type="scientific">Tagetes erecta</name>
    <name type="common">African marigold</name>
    <dbReference type="NCBI Taxonomy" id="13708"/>
    <lineage>
        <taxon>Eukaryota</taxon>
        <taxon>Viridiplantae</taxon>
        <taxon>Streptophyta</taxon>
        <taxon>Embryophyta</taxon>
        <taxon>Tracheophyta</taxon>
        <taxon>Spermatophyta</taxon>
        <taxon>Magnoliopsida</taxon>
        <taxon>eudicotyledons</taxon>
        <taxon>Gunneridae</taxon>
        <taxon>Pentapetalae</taxon>
        <taxon>asterids</taxon>
        <taxon>campanulids</taxon>
        <taxon>Asterales</taxon>
        <taxon>Asteraceae</taxon>
        <taxon>Asteroideae</taxon>
        <taxon>Heliantheae alliance</taxon>
        <taxon>Tageteae</taxon>
        <taxon>Tagetes</taxon>
    </lineage>
</organism>
<feature type="region of interest" description="Disordered" evidence="1">
    <location>
        <begin position="28"/>
        <end position="79"/>
    </location>
</feature>
<dbReference type="Proteomes" id="UP001229421">
    <property type="component" value="Unassembled WGS sequence"/>
</dbReference>
<sequence>MRDIANHEEEIGVVYYHISNGEIVNPLDLVDKEIDEDDDESDGNDSESSDDGDDDNGNTGSNGDAESDNEEAENVEVDELVRCETENVEVIEPDVTEEPVEVVSVVEEIVVEIPKAITVQYVRSRRSKPVIEPTLVEEPIVIKDVNVSEQMVDVVQIDKQVEAEGEFVAQTDNETDAGVSVSVPVDIPTTSSPVAENIEQSLESSPKIVSSVDLNEDKQKIAELEEMVAKLLDANE</sequence>
<feature type="compositionally biased region" description="Acidic residues" evidence="1">
    <location>
        <begin position="65"/>
        <end position="78"/>
    </location>
</feature>
<evidence type="ECO:0000256" key="1">
    <source>
        <dbReference type="SAM" id="MobiDB-lite"/>
    </source>
</evidence>
<dbReference type="AlphaFoldDB" id="A0AAD8NMC5"/>
<evidence type="ECO:0000313" key="3">
    <source>
        <dbReference type="Proteomes" id="UP001229421"/>
    </source>
</evidence>
<name>A0AAD8NMC5_TARER</name>
<keyword evidence="3" id="KW-1185">Reference proteome</keyword>
<dbReference type="EMBL" id="JAUHHV010000008">
    <property type="protein sequence ID" value="KAK1414799.1"/>
    <property type="molecule type" value="Genomic_DNA"/>
</dbReference>